<comment type="similarity">
    <text evidence="2 4">Belongs to the AB hydrolase superfamily. Lipase family.</text>
</comment>
<dbReference type="InterPro" id="IPR033906">
    <property type="entry name" value="Lipase_N"/>
</dbReference>
<dbReference type="InterPro" id="IPR000734">
    <property type="entry name" value="TAG_lipase"/>
</dbReference>
<reference evidence="7" key="1">
    <citation type="submission" date="2019-12" db="UniProtKB">
        <authorList>
            <consortium name="WormBaseParasite"/>
        </authorList>
    </citation>
    <scope>IDENTIFICATION</scope>
</reference>
<sequence length="369" mass="41133">MKEELLKKNITVIIVDWTKGSHAPNYYQAASNTRVVGAVVAELINNLLNNTYFDMKDITIVGFSLGAHVCGFAGKKLGKLNHIIALDPAGPLFSGHVPEVRLAPTDADFVECIHTDGKAFIHGGLGTMEPMGHVDFYPNGGMTQLGCPKNAKEIILDLWYLNSSTLATLTCSHSRAPMLFTESIRNAGKEDHCNFSAVTCDSAEHWEMGRCLKCQKASSSPTFGFRLSQSTAPRGQFFFATRNHNDDDTPFCGKQYGIALNPDRWVKGNLWFFVRYKDGSQEIVDLLTGSEELRADNSTVKVVAMARPIDEESTISLLYKRYTSWIWTNGPQQWELRSFSIVESSCTFTHIESTVKIVDQMLTEIKLTR</sequence>
<dbReference type="GO" id="GO:0016298">
    <property type="term" value="F:lipase activity"/>
    <property type="evidence" value="ECO:0007669"/>
    <property type="project" value="InterPro"/>
</dbReference>
<accession>A0A5S6QEP7</accession>
<dbReference type="CDD" id="cd00707">
    <property type="entry name" value="Pancreat_lipase_like"/>
    <property type="match status" value="1"/>
</dbReference>
<keyword evidence="6" id="KW-1185">Reference proteome</keyword>
<evidence type="ECO:0000313" key="7">
    <source>
        <dbReference type="WBParaSite" id="TMUE_1000005654.1"/>
    </source>
</evidence>
<evidence type="ECO:0000256" key="1">
    <source>
        <dbReference type="ARBA" id="ARBA00004613"/>
    </source>
</evidence>
<dbReference type="PANTHER" id="PTHR11610">
    <property type="entry name" value="LIPASE"/>
    <property type="match status" value="1"/>
</dbReference>
<dbReference type="GO" id="GO:0005615">
    <property type="term" value="C:extracellular space"/>
    <property type="evidence" value="ECO:0007669"/>
    <property type="project" value="TreeGrafter"/>
</dbReference>
<dbReference type="Pfam" id="PF00151">
    <property type="entry name" value="Lipase"/>
    <property type="match status" value="1"/>
</dbReference>
<organism evidence="6 7">
    <name type="scientific">Trichuris muris</name>
    <name type="common">Mouse whipworm</name>
    <dbReference type="NCBI Taxonomy" id="70415"/>
    <lineage>
        <taxon>Eukaryota</taxon>
        <taxon>Metazoa</taxon>
        <taxon>Ecdysozoa</taxon>
        <taxon>Nematoda</taxon>
        <taxon>Enoplea</taxon>
        <taxon>Dorylaimia</taxon>
        <taxon>Trichinellida</taxon>
        <taxon>Trichuridae</taxon>
        <taxon>Trichuris</taxon>
    </lineage>
</organism>
<evidence type="ECO:0000256" key="2">
    <source>
        <dbReference type="ARBA" id="ARBA00010701"/>
    </source>
</evidence>
<dbReference type="InterPro" id="IPR029058">
    <property type="entry name" value="AB_hydrolase_fold"/>
</dbReference>
<keyword evidence="3" id="KW-0964">Secreted</keyword>
<dbReference type="GO" id="GO:0016042">
    <property type="term" value="P:lipid catabolic process"/>
    <property type="evidence" value="ECO:0007669"/>
    <property type="project" value="TreeGrafter"/>
</dbReference>
<dbReference type="InterPro" id="IPR013818">
    <property type="entry name" value="Lipase"/>
</dbReference>
<proteinExistence type="inferred from homology"/>
<dbReference type="STRING" id="70415.A0A5S6QEP7"/>
<evidence type="ECO:0000259" key="5">
    <source>
        <dbReference type="Pfam" id="PF00151"/>
    </source>
</evidence>
<dbReference type="Gene3D" id="3.40.50.1820">
    <property type="entry name" value="alpha/beta hydrolase"/>
    <property type="match status" value="1"/>
</dbReference>
<dbReference type="Proteomes" id="UP000046395">
    <property type="component" value="Unassembled WGS sequence"/>
</dbReference>
<dbReference type="SUPFAM" id="SSF53474">
    <property type="entry name" value="alpha/beta-Hydrolases"/>
    <property type="match status" value="1"/>
</dbReference>
<dbReference type="WBParaSite" id="TMUE_1000005654.1">
    <property type="protein sequence ID" value="TMUE_1000005654.1"/>
    <property type="gene ID" value="WBGene00292115"/>
</dbReference>
<protein>
    <submittedName>
        <fullName evidence="7">Lipase domain-containing protein</fullName>
    </submittedName>
</protein>
<evidence type="ECO:0000256" key="3">
    <source>
        <dbReference type="ARBA" id="ARBA00022525"/>
    </source>
</evidence>
<evidence type="ECO:0000313" key="6">
    <source>
        <dbReference type="Proteomes" id="UP000046395"/>
    </source>
</evidence>
<feature type="domain" description="Lipase" evidence="5">
    <location>
        <begin position="8"/>
        <end position="242"/>
    </location>
</feature>
<dbReference type="PANTHER" id="PTHR11610:SF173">
    <property type="entry name" value="LIPASE DOMAIN-CONTAINING PROTEIN-RELATED"/>
    <property type="match status" value="1"/>
</dbReference>
<name>A0A5S6QEP7_TRIMR</name>
<dbReference type="PRINTS" id="PR00821">
    <property type="entry name" value="TAGLIPASE"/>
</dbReference>
<comment type="subcellular location">
    <subcellularLocation>
        <location evidence="1">Secreted</location>
    </subcellularLocation>
</comment>
<evidence type="ECO:0000256" key="4">
    <source>
        <dbReference type="RuleBase" id="RU004262"/>
    </source>
</evidence>
<dbReference type="AlphaFoldDB" id="A0A5S6QEP7"/>